<accession>A0A1G6W040</accession>
<feature type="compositionally biased region" description="Polar residues" evidence="1">
    <location>
        <begin position="9"/>
        <end position="18"/>
    </location>
</feature>
<sequence>MGGVGESDVTATARSRPSTEVVLTGSVMTHPARGDAAKRIVAQAPAGMLSVVTDPDPTGPPTAVRTAVAAWESVPASSTHHLVVQDDMLFATGAFDRLLQAVSAAPDAALALYSMWDSRNAAAVRLGALSGAGWVSAVNEYTPTGALVLPRAVAAGFADDVRRHPSNWPDDILMHRYLRREGVRCLVAVPTLAEHQDAPSIVGNAFRGLRKSPCFLPVVRPGPQRIDFGVPSVVPFFKNGVAQCVVRSNDMRSDRWLHLEISDYLGGLGVPERHLRPRAPAELDNVDPAVVRGTWLTAFALGMLTEGACGDTDPDVVREALRTIGPGGTSQTPGGELSVEACDQLAVLARLALGTGRETTPRPRRRSGGITVVGDGVLAEHIVRTLTDLGHAVTVVRGASAPRRGRTHGNIVLDLTRGGGPLLRLGSRVPLRLDSVDLYGPGYGPDSTVGALVWAALQSEPIRISARSPAVVRPLHVRELVEQVRAIACGTAERFQTPPEYPIEAFARIVAQAVRPVPVHDTRSNPPPTAAGRSQSAEDLQWHVHHFAQWLAYEFDGTDPATITRTPG</sequence>
<evidence type="ECO:0000313" key="2">
    <source>
        <dbReference type="EMBL" id="SDD59181.1"/>
    </source>
</evidence>
<organism evidence="2 3">
    <name type="scientific">Actinokineospora iranica</name>
    <dbReference type="NCBI Taxonomy" id="1271860"/>
    <lineage>
        <taxon>Bacteria</taxon>
        <taxon>Bacillati</taxon>
        <taxon>Actinomycetota</taxon>
        <taxon>Actinomycetes</taxon>
        <taxon>Pseudonocardiales</taxon>
        <taxon>Pseudonocardiaceae</taxon>
        <taxon>Actinokineospora</taxon>
    </lineage>
</organism>
<dbReference type="Proteomes" id="UP000199501">
    <property type="component" value="Unassembled WGS sequence"/>
</dbReference>
<evidence type="ECO:0000313" key="3">
    <source>
        <dbReference type="Proteomes" id="UP000199501"/>
    </source>
</evidence>
<protein>
    <submittedName>
        <fullName evidence="2">Uncharacterized protein</fullName>
    </submittedName>
</protein>
<name>A0A1G6W040_9PSEU</name>
<gene>
    <name evidence="2" type="ORF">SAMN05216174_113189</name>
</gene>
<evidence type="ECO:0000256" key="1">
    <source>
        <dbReference type="SAM" id="MobiDB-lite"/>
    </source>
</evidence>
<feature type="region of interest" description="Disordered" evidence="1">
    <location>
        <begin position="517"/>
        <end position="537"/>
    </location>
</feature>
<reference evidence="3" key="1">
    <citation type="submission" date="2016-10" db="EMBL/GenBank/DDBJ databases">
        <authorList>
            <person name="Varghese N."/>
            <person name="Submissions S."/>
        </authorList>
    </citation>
    <scope>NUCLEOTIDE SEQUENCE [LARGE SCALE GENOMIC DNA]</scope>
    <source>
        <strain evidence="3">IBRC-M 10403</strain>
    </source>
</reference>
<feature type="region of interest" description="Disordered" evidence="1">
    <location>
        <begin position="1"/>
        <end position="20"/>
    </location>
</feature>
<dbReference type="STRING" id="1271860.SAMN05216174_113189"/>
<dbReference type="EMBL" id="FMZZ01000013">
    <property type="protein sequence ID" value="SDD59181.1"/>
    <property type="molecule type" value="Genomic_DNA"/>
</dbReference>
<proteinExistence type="predicted"/>
<keyword evidence="3" id="KW-1185">Reference proteome</keyword>
<dbReference type="AlphaFoldDB" id="A0A1G6W040"/>